<evidence type="ECO:0000313" key="3">
    <source>
        <dbReference type="Proteomes" id="UP000298030"/>
    </source>
</evidence>
<protein>
    <recommendedName>
        <fullName evidence="1">F-box domain-containing protein</fullName>
    </recommendedName>
</protein>
<sequence>MPGGLNGVEALENQPDIFSKSTTKLLDAFSGHSDPSFLPPERETQPLKRLHNETTSVCALPTEILSQIFLHLVTSCTEKGYSLQWDDDKDDISWMRVAHVCQRWREVAVDSPNLWSNLPLTHPEAVETFIRRSKAVPLSVEYHGKDPTSQEALVKALQSDAYRLYSLSITSRDIKHLLSSVTGSAPFLKTLELFSWDADSLPAGFLRGGAPSLTHLQVQGRAFNWGNLPLNSGLTQLQLVQGRARVRPSCITFLSSLHALSSLKVLSLEQTLPDASNAIQVATESSLRLTLPALAHLTLHDSIQNVRHFFENAAFPRVSDIGLTLENANEDGFQRLMKAIKTCCYNSARSGPRFNDKMEVCRFSNDGFGRDVTLRPHREAFSQTFPSLNIDFCDWGPSFECLFSHLQAQFDFSELRRLSIGGLVALDVEQWKTTFGGLSELKYIAFTGSSGACLLTILETLKERRPQDSDDQDAPPWFPALTKLECRDVEFSPGVVGEDKQVLIERLSEAVGRRSERRPPLELHILTCRKFVAEDEARIHRSVPNLKLIWDGWAPRRNERWDDL</sequence>
<evidence type="ECO:0000259" key="1">
    <source>
        <dbReference type="Pfam" id="PF12937"/>
    </source>
</evidence>
<dbReference type="Gene3D" id="1.20.1280.50">
    <property type="match status" value="1"/>
</dbReference>
<dbReference type="PANTHER" id="PTHR38926:SF5">
    <property type="entry name" value="F-BOX AND LEUCINE-RICH REPEAT PROTEIN 6"/>
    <property type="match status" value="1"/>
</dbReference>
<evidence type="ECO:0000313" key="2">
    <source>
        <dbReference type="EMBL" id="TEB37104.1"/>
    </source>
</evidence>
<accession>A0A4Y7TT46</accession>
<dbReference type="Gene3D" id="3.80.10.10">
    <property type="entry name" value="Ribonuclease Inhibitor"/>
    <property type="match status" value="1"/>
</dbReference>
<dbReference type="Proteomes" id="UP000298030">
    <property type="component" value="Unassembled WGS sequence"/>
</dbReference>
<proteinExistence type="predicted"/>
<dbReference type="InterPro" id="IPR036047">
    <property type="entry name" value="F-box-like_dom_sf"/>
</dbReference>
<reference evidence="2 3" key="1">
    <citation type="journal article" date="2019" name="Nat. Ecol. Evol.">
        <title>Megaphylogeny resolves global patterns of mushroom evolution.</title>
        <authorList>
            <person name="Varga T."/>
            <person name="Krizsan K."/>
            <person name="Foldi C."/>
            <person name="Dima B."/>
            <person name="Sanchez-Garcia M."/>
            <person name="Sanchez-Ramirez S."/>
            <person name="Szollosi G.J."/>
            <person name="Szarkandi J.G."/>
            <person name="Papp V."/>
            <person name="Albert L."/>
            <person name="Andreopoulos W."/>
            <person name="Angelini C."/>
            <person name="Antonin V."/>
            <person name="Barry K.W."/>
            <person name="Bougher N.L."/>
            <person name="Buchanan P."/>
            <person name="Buyck B."/>
            <person name="Bense V."/>
            <person name="Catcheside P."/>
            <person name="Chovatia M."/>
            <person name="Cooper J."/>
            <person name="Damon W."/>
            <person name="Desjardin D."/>
            <person name="Finy P."/>
            <person name="Geml J."/>
            <person name="Haridas S."/>
            <person name="Hughes K."/>
            <person name="Justo A."/>
            <person name="Karasinski D."/>
            <person name="Kautmanova I."/>
            <person name="Kiss B."/>
            <person name="Kocsube S."/>
            <person name="Kotiranta H."/>
            <person name="LaButti K.M."/>
            <person name="Lechner B.E."/>
            <person name="Liimatainen K."/>
            <person name="Lipzen A."/>
            <person name="Lukacs Z."/>
            <person name="Mihaltcheva S."/>
            <person name="Morgado L.N."/>
            <person name="Niskanen T."/>
            <person name="Noordeloos M.E."/>
            <person name="Ohm R.A."/>
            <person name="Ortiz-Santana B."/>
            <person name="Ovrebo C."/>
            <person name="Racz N."/>
            <person name="Riley R."/>
            <person name="Savchenko A."/>
            <person name="Shiryaev A."/>
            <person name="Soop K."/>
            <person name="Spirin V."/>
            <person name="Szebenyi C."/>
            <person name="Tomsovsky M."/>
            <person name="Tulloss R.E."/>
            <person name="Uehling J."/>
            <person name="Grigoriev I.V."/>
            <person name="Vagvolgyi C."/>
            <person name="Papp T."/>
            <person name="Martin F.M."/>
            <person name="Miettinen O."/>
            <person name="Hibbett D.S."/>
            <person name="Nagy L.G."/>
        </authorList>
    </citation>
    <scope>NUCLEOTIDE SEQUENCE [LARGE SCALE GENOMIC DNA]</scope>
    <source>
        <strain evidence="2 3">FP101781</strain>
    </source>
</reference>
<dbReference type="InterPro" id="IPR001810">
    <property type="entry name" value="F-box_dom"/>
</dbReference>
<dbReference type="SUPFAM" id="SSF52058">
    <property type="entry name" value="L domain-like"/>
    <property type="match status" value="1"/>
</dbReference>
<organism evidence="2 3">
    <name type="scientific">Coprinellus micaceus</name>
    <name type="common">Glistening ink-cap mushroom</name>
    <name type="synonym">Coprinus micaceus</name>
    <dbReference type="NCBI Taxonomy" id="71717"/>
    <lineage>
        <taxon>Eukaryota</taxon>
        <taxon>Fungi</taxon>
        <taxon>Dikarya</taxon>
        <taxon>Basidiomycota</taxon>
        <taxon>Agaricomycotina</taxon>
        <taxon>Agaricomycetes</taxon>
        <taxon>Agaricomycetidae</taxon>
        <taxon>Agaricales</taxon>
        <taxon>Agaricineae</taxon>
        <taxon>Psathyrellaceae</taxon>
        <taxon>Coprinellus</taxon>
    </lineage>
</organism>
<dbReference type="Pfam" id="PF12937">
    <property type="entry name" value="F-box-like"/>
    <property type="match status" value="1"/>
</dbReference>
<dbReference type="AlphaFoldDB" id="A0A4Y7TT46"/>
<gene>
    <name evidence="2" type="ORF">FA13DRAFT_1657599</name>
</gene>
<dbReference type="STRING" id="71717.A0A4Y7TT46"/>
<comment type="caution">
    <text evidence="2">The sequence shown here is derived from an EMBL/GenBank/DDBJ whole genome shotgun (WGS) entry which is preliminary data.</text>
</comment>
<keyword evidence="3" id="KW-1185">Reference proteome</keyword>
<dbReference type="EMBL" id="QPFP01000004">
    <property type="protein sequence ID" value="TEB37104.1"/>
    <property type="molecule type" value="Genomic_DNA"/>
</dbReference>
<feature type="domain" description="F-box" evidence="1">
    <location>
        <begin position="58"/>
        <end position="118"/>
    </location>
</feature>
<dbReference type="InterPro" id="IPR032675">
    <property type="entry name" value="LRR_dom_sf"/>
</dbReference>
<dbReference type="SUPFAM" id="SSF81383">
    <property type="entry name" value="F-box domain"/>
    <property type="match status" value="1"/>
</dbReference>
<name>A0A4Y7TT46_COPMI</name>
<dbReference type="PANTHER" id="PTHR38926">
    <property type="entry name" value="F-BOX DOMAIN CONTAINING PROTEIN, EXPRESSED"/>
    <property type="match status" value="1"/>
</dbReference>
<dbReference type="OrthoDB" id="2905392at2759"/>